<evidence type="ECO:0000256" key="5">
    <source>
        <dbReference type="ARBA" id="ARBA00022490"/>
    </source>
</evidence>
<dbReference type="InterPro" id="IPR013713">
    <property type="entry name" value="XPO2_central"/>
</dbReference>
<evidence type="ECO:0000256" key="4">
    <source>
        <dbReference type="ARBA" id="ARBA00022448"/>
    </source>
</evidence>
<dbReference type="InterPro" id="IPR005043">
    <property type="entry name" value="XPO2_C"/>
</dbReference>
<dbReference type="PANTHER" id="PTHR10997:SF8">
    <property type="entry name" value="EXPORTIN-2"/>
    <property type="match status" value="1"/>
</dbReference>
<dbReference type="GO" id="GO:0005049">
    <property type="term" value="F:nuclear export signal receptor activity"/>
    <property type="evidence" value="ECO:0007669"/>
    <property type="project" value="TreeGrafter"/>
</dbReference>
<keyword evidence="10" id="KW-1185">Reference proteome</keyword>
<keyword evidence="4" id="KW-0813">Transport</keyword>
<evidence type="ECO:0000313" key="10">
    <source>
        <dbReference type="Proteomes" id="UP000218811"/>
    </source>
</evidence>
<organism evidence="9 10">
    <name type="scientific">Wolfiporia cocos (strain MD-104)</name>
    <name type="common">Brown rot fungus</name>
    <dbReference type="NCBI Taxonomy" id="742152"/>
    <lineage>
        <taxon>Eukaryota</taxon>
        <taxon>Fungi</taxon>
        <taxon>Dikarya</taxon>
        <taxon>Basidiomycota</taxon>
        <taxon>Agaricomycotina</taxon>
        <taxon>Agaricomycetes</taxon>
        <taxon>Polyporales</taxon>
        <taxon>Phaeolaceae</taxon>
        <taxon>Wolfiporia</taxon>
    </lineage>
</organism>
<evidence type="ECO:0000259" key="8">
    <source>
        <dbReference type="PROSITE" id="PS50166"/>
    </source>
</evidence>
<dbReference type="InterPro" id="IPR016024">
    <property type="entry name" value="ARM-type_fold"/>
</dbReference>
<evidence type="ECO:0000256" key="1">
    <source>
        <dbReference type="ARBA" id="ARBA00004123"/>
    </source>
</evidence>
<name>A0A2H3ISP7_WOLCO</name>
<dbReference type="Pfam" id="PF08506">
    <property type="entry name" value="Cse1"/>
    <property type="match status" value="2"/>
</dbReference>
<feature type="domain" description="Importin N-terminal" evidence="8">
    <location>
        <begin position="20"/>
        <end position="91"/>
    </location>
</feature>
<dbReference type="OMA" id="AENEFLM"/>
<dbReference type="Pfam" id="PF03378">
    <property type="entry name" value="CAS_CSE1"/>
    <property type="match status" value="1"/>
</dbReference>
<keyword evidence="7" id="KW-0539">Nucleus</keyword>
<keyword evidence="6" id="KW-0653">Protein transport</keyword>
<reference evidence="9 10" key="1">
    <citation type="journal article" date="2012" name="Science">
        <title>The Paleozoic origin of enzymatic lignin decomposition reconstructed from 31 fungal genomes.</title>
        <authorList>
            <person name="Floudas D."/>
            <person name="Binder M."/>
            <person name="Riley R."/>
            <person name="Barry K."/>
            <person name="Blanchette R.A."/>
            <person name="Henrissat B."/>
            <person name="Martinez A.T."/>
            <person name="Otillar R."/>
            <person name="Spatafora J.W."/>
            <person name="Yadav J.S."/>
            <person name="Aerts A."/>
            <person name="Benoit I."/>
            <person name="Boyd A."/>
            <person name="Carlson A."/>
            <person name="Copeland A."/>
            <person name="Coutinho P.M."/>
            <person name="de Vries R.P."/>
            <person name="Ferreira P."/>
            <person name="Findley K."/>
            <person name="Foster B."/>
            <person name="Gaskell J."/>
            <person name="Glotzer D."/>
            <person name="Gorecki P."/>
            <person name="Heitman J."/>
            <person name="Hesse C."/>
            <person name="Hori C."/>
            <person name="Igarashi K."/>
            <person name="Jurgens J.A."/>
            <person name="Kallen N."/>
            <person name="Kersten P."/>
            <person name="Kohler A."/>
            <person name="Kuees U."/>
            <person name="Kumar T.K.A."/>
            <person name="Kuo A."/>
            <person name="LaButti K."/>
            <person name="Larrondo L.F."/>
            <person name="Lindquist E."/>
            <person name="Ling A."/>
            <person name="Lombard V."/>
            <person name="Lucas S."/>
            <person name="Lundell T."/>
            <person name="Martin R."/>
            <person name="McLaughlin D.J."/>
            <person name="Morgenstern I."/>
            <person name="Morin E."/>
            <person name="Murat C."/>
            <person name="Nagy L.G."/>
            <person name="Nolan M."/>
            <person name="Ohm R.A."/>
            <person name="Patyshakuliyeva A."/>
            <person name="Rokas A."/>
            <person name="Ruiz-Duenas F.J."/>
            <person name="Sabat G."/>
            <person name="Salamov A."/>
            <person name="Samejima M."/>
            <person name="Schmutz J."/>
            <person name="Slot J.C."/>
            <person name="St John F."/>
            <person name="Stenlid J."/>
            <person name="Sun H."/>
            <person name="Sun S."/>
            <person name="Syed K."/>
            <person name="Tsang A."/>
            <person name="Wiebenga A."/>
            <person name="Young D."/>
            <person name="Pisabarro A."/>
            <person name="Eastwood D.C."/>
            <person name="Martin F."/>
            <person name="Cullen D."/>
            <person name="Grigoriev I.V."/>
            <person name="Hibbett D.S."/>
        </authorList>
    </citation>
    <scope>NUCLEOTIDE SEQUENCE [LARGE SCALE GENOMIC DNA]</scope>
    <source>
        <strain evidence="9 10">MD-104</strain>
    </source>
</reference>
<dbReference type="Proteomes" id="UP000218811">
    <property type="component" value="Unassembled WGS sequence"/>
</dbReference>
<keyword evidence="5" id="KW-0963">Cytoplasm</keyword>
<dbReference type="STRING" id="742152.A0A2H3ISP7"/>
<evidence type="ECO:0000256" key="3">
    <source>
        <dbReference type="ARBA" id="ARBA00008669"/>
    </source>
</evidence>
<dbReference type="GO" id="GO:0031267">
    <property type="term" value="F:small GTPase binding"/>
    <property type="evidence" value="ECO:0007669"/>
    <property type="project" value="InterPro"/>
</dbReference>
<dbReference type="GO" id="GO:0005635">
    <property type="term" value="C:nuclear envelope"/>
    <property type="evidence" value="ECO:0007669"/>
    <property type="project" value="TreeGrafter"/>
</dbReference>
<dbReference type="Gene3D" id="1.25.10.10">
    <property type="entry name" value="Leucine-rich Repeat Variant"/>
    <property type="match status" value="1"/>
</dbReference>
<dbReference type="PROSITE" id="PS50166">
    <property type="entry name" value="IMPORTIN_B_NT"/>
    <property type="match status" value="1"/>
</dbReference>
<dbReference type="GO" id="GO:0006611">
    <property type="term" value="P:protein export from nucleus"/>
    <property type="evidence" value="ECO:0007669"/>
    <property type="project" value="TreeGrafter"/>
</dbReference>
<dbReference type="InterPro" id="IPR011989">
    <property type="entry name" value="ARM-like"/>
</dbReference>
<dbReference type="PANTHER" id="PTHR10997">
    <property type="entry name" value="IMPORTIN-7, 8, 11"/>
    <property type="match status" value="1"/>
</dbReference>
<sequence length="1013" mass="113283">MAELPPLLLKSLNPAFRKQAENDLQALSVQSGFLSLLLRLVLDPSQDRAVRLAGSVYLKNVIKSRWEDEEPPILDADKAALRNELVPAMIALSNASDKAMRVQIAESISLIAKSDFPERWTDLIDKLVFSLSATDYDVNIGVLETAHSIFRPWRAATRSDKLFTVINLVLSRLTRPFMQLFLQTTSILFSRPPPPNLATVAQAQVLLVDIFYDFTCQDLPPDFEDGHLQFFGHDNGLFLQLLAWDPPELRGDPDDTTPSLPAQIKTGILETAELYVKLYPEILQNPESQDPEVLKRPEVMQNPDILLNSRIVEAFVRSVWEMVGSGKHTGIRDDGLVSQALRFMSTAIRSGQYKQLFKSHETISNLVQGIVVPNVGLREHEIEQFEDDPLEYIRLDLSVPSLGGAGLNVDAMTRRQAAAEVLRALVSSGFESETTQFAGAWIGEGLREYEKDRAQNWRAKDTAIYIMTAVATRGSTSQLGVTSTNTLVDVVQFFSDHVFQDLQAKAGTVHPILQVDAIRFLYTFRNQLVKSQLLSVLPLLVGHLNSDNYVCYTYAAISIERILFIRHGNQLLFNQADIHELAHPMVNALLSKIESAGSPQKVAENDYLMKCAMRVIITARSTLATDYERILQRLVGVLGVISSNPSNPLFDQYIFESISALMRFVVAANPDSLVTFEQNLFGPFTIILQQDIDQYVPYVFQVLAQMLESHKTGVPAEYRSLLPFLLTPAGWQQKGSIPGLVKLLKAFLARDAPNMIATSHYTAVLAIIQQRLIPSKLNDMWGFELLQSVVQYIPPPTLKQYFRPLMVTLLTRMQTSKTDKYVYHFVHFLAFTMAINVEGLGPDFVISSIEEIQPQLWSQIVSNFVVPEAPKMPPKDRKIFVVGITRLLTQSALMLQEPSVQVWPAIFTALAQLFLEPQYLTKKDGDDDPDAGLTAIDYEEQTAGYQAAYSRLAASETVSVDLVAHIRDPREYLGQELSKLTQRDPRVKTLISASDPEVAAPFTQSLASIGYGL</sequence>
<dbReference type="AlphaFoldDB" id="A0A2H3ISP7"/>
<dbReference type="SUPFAM" id="SSF48371">
    <property type="entry name" value="ARM repeat"/>
    <property type="match status" value="1"/>
</dbReference>
<dbReference type="Pfam" id="PF03810">
    <property type="entry name" value="IBN_N"/>
    <property type="match status" value="1"/>
</dbReference>
<comment type="similarity">
    <text evidence="3">Belongs to the XPO2/CSE1 family.</text>
</comment>
<gene>
    <name evidence="9" type="ORF">WOLCODRAFT_92777</name>
</gene>
<dbReference type="OrthoDB" id="3268246at2759"/>
<comment type="subcellular location">
    <subcellularLocation>
        <location evidence="2">Cytoplasm</location>
    </subcellularLocation>
    <subcellularLocation>
        <location evidence="1">Nucleus</location>
    </subcellularLocation>
</comment>
<accession>A0A2H3ISP7</accession>
<evidence type="ECO:0000256" key="6">
    <source>
        <dbReference type="ARBA" id="ARBA00022927"/>
    </source>
</evidence>
<evidence type="ECO:0000256" key="7">
    <source>
        <dbReference type="ARBA" id="ARBA00023242"/>
    </source>
</evidence>
<dbReference type="InterPro" id="IPR001494">
    <property type="entry name" value="Importin-beta_N"/>
</dbReference>
<dbReference type="EMBL" id="KB467831">
    <property type="protein sequence ID" value="PCH33006.1"/>
    <property type="molecule type" value="Genomic_DNA"/>
</dbReference>
<evidence type="ECO:0000256" key="2">
    <source>
        <dbReference type="ARBA" id="ARBA00004496"/>
    </source>
</evidence>
<proteinExistence type="inferred from homology"/>
<dbReference type="SMART" id="SM00913">
    <property type="entry name" value="IBN_N"/>
    <property type="match status" value="1"/>
</dbReference>
<protein>
    <submittedName>
        <fullName evidence="9">Importin alpha re-exporter</fullName>
    </submittedName>
</protein>
<dbReference type="GO" id="GO:0006606">
    <property type="term" value="P:protein import into nucleus"/>
    <property type="evidence" value="ECO:0007669"/>
    <property type="project" value="TreeGrafter"/>
</dbReference>
<evidence type="ECO:0000313" key="9">
    <source>
        <dbReference type="EMBL" id="PCH33006.1"/>
    </source>
</evidence>
<dbReference type="GO" id="GO:0005829">
    <property type="term" value="C:cytosol"/>
    <property type="evidence" value="ECO:0007669"/>
    <property type="project" value="TreeGrafter"/>
</dbReference>